<sequence length="211" mass="23519">MGRQYGSAAAVSYEEGCLSFTAGHFDVDMIRQAIIQYRRSGFHHDPLRLQPLVVRAGAWLSLRLHELHEWNQGFFSLDGGTVVIHPTASDTVTMLPVDIRNQGGSLVFSAAENLSGTLLVNLSRPRQAHAPVQLVFQGCALQFAHYDPMTDMTLVGLVPEYELPHGWVAVRLDGNPWRIDRAVQVPGLDRPVLRREWQADERETVTLSLPG</sequence>
<proteinExistence type="predicted"/>
<dbReference type="AlphaFoldDB" id="A0A181CE59"/>
<accession>A0A181CE59</accession>
<dbReference type="GeneID" id="85023262"/>
<dbReference type="Proteomes" id="UP000502533">
    <property type="component" value="Chromosome"/>
</dbReference>
<evidence type="ECO:0000313" key="1">
    <source>
        <dbReference type="EMBL" id="QIP36420.1"/>
    </source>
</evidence>
<dbReference type="RefSeq" id="WP_034931027.1">
    <property type="nucleotide sequence ID" value="NZ_CP050139.1"/>
</dbReference>
<protein>
    <submittedName>
        <fullName evidence="1">Uncharacterized protein</fullName>
    </submittedName>
</protein>
<gene>
    <name evidence="1" type="ORF">GWK63_13910</name>
</gene>
<organism evidence="1 2">
    <name type="scientific">Komagataeibacter rhaeticus</name>
    <dbReference type="NCBI Taxonomy" id="215221"/>
    <lineage>
        <taxon>Bacteria</taxon>
        <taxon>Pseudomonadati</taxon>
        <taxon>Pseudomonadota</taxon>
        <taxon>Alphaproteobacteria</taxon>
        <taxon>Acetobacterales</taxon>
        <taxon>Acetobacteraceae</taxon>
        <taxon>Komagataeibacter</taxon>
    </lineage>
</organism>
<dbReference type="EMBL" id="CP050139">
    <property type="protein sequence ID" value="QIP36420.1"/>
    <property type="molecule type" value="Genomic_DNA"/>
</dbReference>
<dbReference type="KEGG" id="kre:GWK63_13910"/>
<evidence type="ECO:0000313" key="2">
    <source>
        <dbReference type="Proteomes" id="UP000502533"/>
    </source>
</evidence>
<reference evidence="1 2" key="1">
    <citation type="submission" date="2020-03" db="EMBL/GenBank/DDBJ databases">
        <title>Isolation of cellulose-producing strains, genome characterization and application of the synthesized cellulose films as an economical and sustainable material for piezoelectric sensor construction.</title>
        <authorList>
            <person name="Mangayil R.K."/>
        </authorList>
    </citation>
    <scope>NUCLEOTIDE SEQUENCE [LARGE SCALE GENOMIC DNA]</scope>
    <source>
        <strain evidence="1 2">ENS 9a1a</strain>
    </source>
</reference>
<name>A0A181CE59_9PROT</name>
<keyword evidence="2" id="KW-1185">Reference proteome</keyword>